<dbReference type="Gene3D" id="1.10.10.10">
    <property type="entry name" value="Winged helix-like DNA-binding domain superfamily/Winged helix DNA-binding domain"/>
    <property type="match status" value="1"/>
</dbReference>
<dbReference type="PROSITE" id="PS50043">
    <property type="entry name" value="HTH_LUXR_2"/>
    <property type="match status" value="1"/>
</dbReference>
<keyword evidence="4" id="KW-1185">Reference proteome</keyword>
<gene>
    <name evidence="3" type="ORF">GCM10009789_71460</name>
</gene>
<dbReference type="PRINTS" id="PR00038">
    <property type="entry name" value="HTHLUXR"/>
</dbReference>
<evidence type="ECO:0000313" key="4">
    <source>
        <dbReference type="Proteomes" id="UP001500393"/>
    </source>
</evidence>
<dbReference type="Pfam" id="PF13487">
    <property type="entry name" value="HD_5"/>
    <property type="match status" value="2"/>
</dbReference>
<dbReference type="PANTHER" id="PTHR45228:SF5">
    <property type="entry name" value="CYCLIC DI-GMP PHOSPHODIESTERASE VC_1348-RELATED"/>
    <property type="match status" value="1"/>
</dbReference>
<dbReference type="InterPro" id="IPR037522">
    <property type="entry name" value="HD_GYP_dom"/>
</dbReference>
<protein>
    <submittedName>
        <fullName evidence="3">HD domain-containing protein</fullName>
    </submittedName>
</protein>
<evidence type="ECO:0000259" key="2">
    <source>
        <dbReference type="PROSITE" id="PS51832"/>
    </source>
</evidence>
<dbReference type="PROSITE" id="PS51832">
    <property type="entry name" value="HD_GYP"/>
    <property type="match status" value="1"/>
</dbReference>
<dbReference type="PANTHER" id="PTHR45228">
    <property type="entry name" value="CYCLIC DI-GMP PHOSPHODIESTERASE TM_0186-RELATED"/>
    <property type="match status" value="1"/>
</dbReference>
<evidence type="ECO:0000313" key="3">
    <source>
        <dbReference type="EMBL" id="GAA1606848.1"/>
    </source>
</evidence>
<dbReference type="InterPro" id="IPR036388">
    <property type="entry name" value="WH-like_DNA-bd_sf"/>
</dbReference>
<reference evidence="4" key="1">
    <citation type="journal article" date="2019" name="Int. J. Syst. Evol. Microbiol.">
        <title>The Global Catalogue of Microorganisms (GCM) 10K type strain sequencing project: providing services to taxonomists for standard genome sequencing and annotation.</title>
        <authorList>
            <consortium name="The Broad Institute Genomics Platform"/>
            <consortium name="The Broad Institute Genome Sequencing Center for Infectious Disease"/>
            <person name="Wu L."/>
            <person name="Ma J."/>
        </authorList>
    </citation>
    <scope>NUCLEOTIDE SEQUENCE [LARGE SCALE GENOMIC DNA]</scope>
    <source>
        <strain evidence="4">JCM 14969</strain>
    </source>
</reference>
<dbReference type="CDD" id="cd06170">
    <property type="entry name" value="LuxR_C_like"/>
    <property type="match status" value="1"/>
</dbReference>
<dbReference type="SUPFAM" id="SSF109604">
    <property type="entry name" value="HD-domain/PDEase-like"/>
    <property type="match status" value="1"/>
</dbReference>
<name>A0ABP4QCR7_9ACTN</name>
<dbReference type="InterPro" id="IPR003607">
    <property type="entry name" value="HD/PDEase_dom"/>
</dbReference>
<dbReference type="SUPFAM" id="SSF46894">
    <property type="entry name" value="C-terminal effector domain of the bipartite response regulators"/>
    <property type="match status" value="1"/>
</dbReference>
<dbReference type="CDD" id="cd00077">
    <property type="entry name" value="HDc"/>
    <property type="match status" value="1"/>
</dbReference>
<sequence length="507" mass="54936">MADDELRLADLLCALSVSLDLAMAQPLEKSIRSCLVAIRLSRRLGLSAVDQRTVYYATLLRHLGCTATTHEEADLMGPGVAYLRPLMERTDPASKRESLNVLRQVGKGTGVRRLQYLARTLTTNEAPVLLAICEVGSMLAERLRLGPEVAAAIYQSMERWDGAGTPDGLAGEEIAEATRIAEVATQAVIFTSLGGPAAVEAAFRRRQGRWLDPSVVEAYDQELVSDLEGIDVWQETLDAEPLPHGKADRLEEVAEAFAHFVDLKSPYLFGHSTGVAALVDQAAHRLRLDDGERATARQAGYLHDLGRVAVPTGVWERSSGLRRGDWEQVRLHPYQSERILARSTALEPVAALVALHHERLDGSGYPRQSKAPELPVAARLLAVADVFQALTQERPHRAALSPEAAADVVLGEVGAGRLDGDCARAVLEAAGQQAPGRLTSRPAGLSEREVEVLRLLARGRSNAEIARELVVSPRTAEHHVQHIYGKIGVSTRAAAALFAMQHGLFTP</sequence>
<dbReference type="Proteomes" id="UP001500393">
    <property type="component" value="Unassembled WGS sequence"/>
</dbReference>
<proteinExistence type="predicted"/>
<feature type="domain" description="HD-GYP" evidence="2">
    <location>
        <begin position="246"/>
        <end position="442"/>
    </location>
</feature>
<evidence type="ECO:0000259" key="1">
    <source>
        <dbReference type="PROSITE" id="PS50043"/>
    </source>
</evidence>
<comment type="caution">
    <text evidence="3">The sequence shown here is derived from an EMBL/GenBank/DDBJ whole genome shotgun (WGS) entry which is preliminary data.</text>
</comment>
<dbReference type="Pfam" id="PF00196">
    <property type="entry name" value="GerE"/>
    <property type="match status" value="1"/>
</dbReference>
<dbReference type="SMART" id="SM00421">
    <property type="entry name" value="HTH_LUXR"/>
    <property type="match status" value="1"/>
</dbReference>
<feature type="domain" description="HTH luxR-type" evidence="1">
    <location>
        <begin position="438"/>
        <end position="503"/>
    </location>
</feature>
<organism evidence="3 4">
    <name type="scientific">Kribbella sancticallisti</name>
    <dbReference type="NCBI Taxonomy" id="460087"/>
    <lineage>
        <taxon>Bacteria</taxon>
        <taxon>Bacillati</taxon>
        <taxon>Actinomycetota</taxon>
        <taxon>Actinomycetes</taxon>
        <taxon>Propionibacteriales</taxon>
        <taxon>Kribbellaceae</taxon>
        <taxon>Kribbella</taxon>
    </lineage>
</organism>
<dbReference type="SMART" id="SM00471">
    <property type="entry name" value="HDc"/>
    <property type="match status" value="1"/>
</dbReference>
<dbReference type="EMBL" id="BAAAOS010000056">
    <property type="protein sequence ID" value="GAA1606848.1"/>
    <property type="molecule type" value="Genomic_DNA"/>
</dbReference>
<dbReference type="InterPro" id="IPR052020">
    <property type="entry name" value="Cyclic_di-GMP/3'3'-cGAMP_PDE"/>
</dbReference>
<dbReference type="Gene3D" id="1.10.3210.10">
    <property type="entry name" value="Hypothetical protein af1432"/>
    <property type="match status" value="2"/>
</dbReference>
<dbReference type="RefSeq" id="WP_344221148.1">
    <property type="nucleotide sequence ID" value="NZ_BAAAOS010000056.1"/>
</dbReference>
<accession>A0ABP4QCR7</accession>
<dbReference type="InterPro" id="IPR000792">
    <property type="entry name" value="Tscrpt_reg_LuxR_C"/>
</dbReference>
<dbReference type="InterPro" id="IPR016032">
    <property type="entry name" value="Sig_transdc_resp-reg_C-effctor"/>
</dbReference>